<proteinExistence type="predicted"/>
<dbReference type="RefSeq" id="WP_090165261.1">
    <property type="nucleotide sequence ID" value="NZ_FOFB01000002.1"/>
</dbReference>
<dbReference type="Proteomes" id="UP000199021">
    <property type="component" value="Unassembled WGS sequence"/>
</dbReference>
<dbReference type="AlphaFoldDB" id="A0A1H9AEL3"/>
<evidence type="ECO:0000313" key="3">
    <source>
        <dbReference type="Proteomes" id="UP000199021"/>
    </source>
</evidence>
<feature type="chain" id="PRO_5011686229" description="Outer membrane protein beta-barrel domain-containing protein" evidence="1">
    <location>
        <begin position="21"/>
        <end position="265"/>
    </location>
</feature>
<evidence type="ECO:0000256" key="1">
    <source>
        <dbReference type="SAM" id="SignalP"/>
    </source>
</evidence>
<evidence type="ECO:0000313" key="2">
    <source>
        <dbReference type="EMBL" id="SEP75232.1"/>
    </source>
</evidence>
<feature type="signal peptide" evidence="1">
    <location>
        <begin position="1"/>
        <end position="20"/>
    </location>
</feature>
<sequence>MKLKYFFLALGLLSITTVSAQGMADATPQYQNQLTLTIGLNNGYFRDRNYSPLNYKSSGTRFGLSYGRITASGHRWTGGLALGLGTLKHPTDYDRHPRPERYQIDLSVGYLRKVGQVTDDRRSWLGVKYRSTVDLALYDGAEAVTFYGLHALEAALATDWKTGDRHRLSTEVSLPVFGLLSRPPYTGWDKFIVDNAENIPKVVTRGDWVSFGAFAALRASAAWTYDFGQRWSTSARYDFSYFASKRIDPVRLLDNTFSLSSTLKF</sequence>
<dbReference type="STRING" id="478744.SAMN05444359_10272"/>
<accession>A0A1H9AEL3</accession>
<organism evidence="2 3">
    <name type="scientific">Neolewinella agarilytica</name>
    <dbReference type="NCBI Taxonomy" id="478744"/>
    <lineage>
        <taxon>Bacteria</taxon>
        <taxon>Pseudomonadati</taxon>
        <taxon>Bacteroidota</taxon>
        <taxon>Saprospiria</taxon>
        <taxon>Saprospirales</taxon>
        <taxon>Lewinellaceae</taxon>
        <taxon>Neolewinella</taxon>
    </lineage>
</organism>
<keyword evidence="3" id="KW-1185">Reference proteome</keyword>
<dbReference type="OrthoDB" id="1418244at2"/>
<dbReference type="EMBL" id="FOFB01000002">
    <property type="protein sequence ID" value="SEP75232.1"/>
    <property type="molecule type" value="Genomic_DNA"/>
</dbReference>
<evidence type="ECO:0008006" key="4">
    <source>
        <dbReference type="Google" id="ProtNLM"/>
    </source>
</evidence>
<gene>
    <name evidence="2" type="ORF">SAMN05444359_10272</name>
</gene>
<name>A0A1H9AEL3_9BACT</name>
<protein>
    <recommendedName>
        <fullName evidence="4">Outer membrane protein beta-barrel domain-containing protein</fullName>
    </recommendedName>
</protein>
<reference evidence="3" key="1">
    <citation type="submission" date="2016-10" db="EMBL/GenBank/DDBJ databases">
        <authorList>
            <person name="Varghese N."/>
            <person name="Submissions S."/>
        </authorList>
    </citation>
    <scope>NUCLEOTIDE SEQUENCE [LARGE SCALE GENOMIC DNA]</scope>
    <source>
        <strain evidence="3">DSM 24740</strain>
    </source>
</reference>
<dbReference type="InParanoid" id="A0A1H9AEL3"/>
<keyword evidence="1" id="KW-0732">Signal</keyword>